<evidence type="ECO:0000256" key="15">
    <source>
        <dbReference type="SAM" id="MobiDB-lite"/>
    </source>
</evidence>
<dbReference type="InterPro" id="IPR008207">
    <property type="entry name" value="Sig_transdc_His_kin_Hpt_dom"/>
</dbReference>
<keyword evidence="11" id="KW-0067">ATP-binding</keyword>
<dbReference type="SMART" id="SM01231">
    <property type="entry name" value="H-kinase_dim"/>
    <property type="match status" value="1"/>
</dbReference>
<evidence type="ECO:0000259" key="17">
    <source>
        <dbReference type="PROSITE" id="PS50851"/>
    </source>
</evidence>
<dbReference type="InterPro" id="IPR004105">
    <property type="entry name" value="CheA-like_dim"/>
</dbReference>
<dbReference type="PROSITE" id="PS50851">
    <property type="entry name" value="CHEW"/>
    <property type="match status" value="1"/>
</dbReference>
<dbReference type="Gene3D" id="3.30.70.400">
    <property type="entry name" value="CheY-binding domain of CheA"/>
    <property type="match status" value="1"/>
</dbReference>
<dbReference type="Proteomes" id="UP000224871">
    <property type="component" value="Unassembled WGS sequence"/>
</dbReference>
<evidence type="ECO:0000256" key="2">
    <source>
        <dbReference type="ARBA" id="ARBA00004496"/>
    </source>
</evidence>
<evidence type="ECO:0000259" key="18">
    <source>
        <dbReference type="PROSITE" id="PS50894"/>
    </source>
</evidence>
<comment type="catalytic activity">
    <reaction evidence="1">
        <text>ATP + protein L-histidine = ADP + protein N-phospho-L-histidine.</text>
        <dbReference type="EC" id="2.7.13.3"/>
    </reaction>
</comment>
<evidence type="ECO:0000313" key="21">
    <source>
        <dbReference type="Proteomes" id="UP000196435"/>
    </source>
</evidence>
<evidence type="ECO:0000256" key="5">
    <source>
        <dbReference type="ARBA" id="ARBA00022490"/>
    </source>
</evidence>
<dbReference type="FunFam" id="2.30.30.40:FF:000048">
    <property type="entry name" value="Chemotaxis protein CheA, putative"/>
    <property type="match status" value="1"/>
</dbReference>
<dbReference type="InterPro" id="IPR036890">
    <property type="entry name" value="HATPase_C_sf"/>
</dbReference>
<dbReference type="SMART" id="SM00073">
    <property type="entry name" value="HPT"/>
    <property type="match status" value="1"/>
</dbReference>
<evidence type="ECO:0000256" key="10">
    <source>
        <dbReference type="ARBA" id="ARBA00022777"/>
    </source>
</evidence>
<dbReference type="SMART" id="SM00387">
    <property type="entry name" value="HATPase_c"/>
    <property type="match status" value="1"/>
</dbReference>
<evidence type="ECO:0000313" key="19">
    <source>
        <dbReference type="EMBL" id="PHM37504.1"/>
    </source>
</evidence>
<dbReference type="EMBL" id="FTLG01000080">
    <property type="protein sequence ID" value="SIP73019.1"/>
    <property type="molecule type" value="Genomic_DNA"/>
</dbReference>
<reference evidence="21" key="2">
    <citation type="submission" date="2016-12" db="EMBL/GenBank/DDBJ databases">
        <authorList>
            <person name="Gaudriault S."/>
        </authorList>
    </citation>
    <scope>NUCLEOTIDE SEQUENCE [LARGE SCALE GENOMIC DNA]</scope>
    <source>
        <strain evidence="21">HGB1681 (deposited as PTA-6826 in the American Type Culture Collection)</strain>
    </source>
</reference>
<keyword evidence="6" id="KW-0145">Chemotaxis</keyword>
<evidence type="ECO:0000256" key="14">
    <source>
        <dbReference type="PROSITE-ProRule" id="PRU00110"/>
    </source>
</evidence>
<dbReference type="OrthoDB" id="9803176at2"/>
<dbReference type="PANTHER" id="PTHR43395">
    <property type="entry name" value="SENSOR HISTIDINE KINASE CHEA"/>
    <property type="match status" value="1"/>
</dbReference>
<feature type="modified residue" description="Phosphohistidine" evidence="14">
    <location>
        <position position="46"/>
    </location>
</feature>
<reference evidence="20" key="1">
    <citation type="submission" date="2016-12" db="EMBL/GenBank/DDBJ databases">
        <authorList>
            <person name="Song W.-J."/>
            <person name="Kurnit D.M."/>
        </authorList>
    </citation>
    <scope>NUCLEOTIDE SEQUENCE [LARGE SCALE GENOMIC DNA]</scope>
    <source>
        <strain evidence="20">HGB1681</strain>
    </source>
</reference>
<dbReference type="Gene3D" id="2.30.30.40">
    <property type="entry name" value="SH3 Domains"/>
    <property type="match status" value="1"/>
</dbReference>
<dbReference type="Pfam" id="PF02895">
    <property type="entry name" value="H-kinase_dim"/>
    <property type="match status" value="1"/>
</dbReference>
<dbReference type="SMART" id="SM00260">
    <property type="entry name" value="CheW"/>
    <property type="match status" value="1"/>
</dbReference>
<evidence type="ECO:0000256" key="6">
    <source>
        <dbReference type="ARBA" id="ARBA00022500"/>
    </source>
</evidence>
<dbReference type="InterPro" id="IPR002545">
    <property type="entry name" value="CheW-lke_dom"/>
</dbReference>
<evidence type="ECO:0000259" key="16">
    <source>
        <dbReference type="PROSITE" id="PS50109"/>
    </source>
</evidence>
<dbReference type="SUPFAM" id="SSF47384">
    <property type="entry name" value="Homodimeric domain of signal transducing histidine kinase"/>
    <property type="match status" value="1"/>
</dbReference>
<comment type="function">
    <text evidence="13">Involved in the transmission of sensory signals from the chemoreceptors to the flagellar motors. CheA is autophosphorylated; it can transfer its phosphate group to either CheB or CheY.</text>
</comment>
<dbReference type="EMBL" id="NIBU01000007">
    <property type="protein sequence ID" value="PHM37504.1"/>
    <property type="molecule type" value="Genomic_DNA"/>
</dbReference>
<reference evidence="19 22" key="3">
    <citation type="journal article" date="2017" name="Nat. Microbiol.">
        <title>Natural product diversity associated with the nematode symbionts Photorhabdus and Xenorhabdus.</title>
        <authorList>
            <person name="Tobias N.J."/>
            <person name="Wolff H."/>
            <person name="Djahanschiri B."/>
            <person name="Grundmann F."/>
            <person name="Kronenwerth M."/>
            <person name="Shi Y.M."/>
            <person name="Simonyi S."/>
            <person name="Grun P."/>
            <person name="Shapiro-Ilan D."/>
            <person name="Pidot S.J."/>
            <person name="Stinear T.P."/>
            <person name="Ebersberger I."/>
            <person name="Bode H.B."/>
        </authorList>
    </citation>
    <scope>NUCLEOTIDE SEQUENCE [LARGE SCALE GENOMIC DNA]</scope>
    <source>
        <strain evidence="19 22">DSM 16336</strain>
    </source>
</reference>
<dbReference type="SUPFAM" id="SSF55052">
    <property type="entry name" value="CheY-binding domain of CheA"/>
    <property type="match status" value="1"/>
</dbReference>
<evidence type="ECO:0000256" key="9">
    <source>
        <dbReference type="ARBA" id="ARBA00022741"/>
    </source>
</evidence>
<dbReference type="PROSITE" id="PS50109">
    <property type="entry name" value="HIS_KIN"/>
    <property type="match status" value="1"/>
</dbReference>
<feature type="domain" description="Histidine kinase" evidence="16">
    <location>
        <begin position="380"/>
        <end position="588"/>
    </location>
</feature>
<dbReference type="InterPro" id="IPR005467">
    <property type="entry name" value="His_kinase_dom"/>
</dbReference>
<dbReference type="RefSeq" id="WP_086956242.1">
    <property type="nucleotide sequence ID" value="NZ_CAWNQC010000270.1"/>
</dbReference>
<dbReference type="Proteomes" id="UP000196435">
    <property type="component" value="Unassembled WGS sequence"/>
</dbReference>
<dbReference type="InterPro" id="IPR035891">
    <property type="entry name" value="CheY-binding_CheA"/>
</dbReference>
<gene>
    <name evidence="20" type="primary">cheA</name>
    <name evidence="19" type="ORF">Xinn_00882</name>
    <name evidence="20" type="ORF">XIS1_1700070</name>
</gene>
<feature type="region of interest" description="Disordered" evidence="15">
    <location>
        <begin position="265"/>
        <end position="293"/>
    </location>
</feature>
<evidence type="ECO:0000256" key="12">
    <source>
        <dbReference type="ARBA" id="ARBA00023012"/>
    </source>
</evidence>
<dbReference type="Pfam" id="PF01584">
    <property type="entry name" value="CheW"/>
    <property type="match status" value="1"/>
</dbReference>
<dbReference type="Gene3D" id="1.20.120.160">
    <property type="entry name" value="HPT domain"/>
    <property type="match status" value="1"/>
</dbReference>
<dbReference type="SUPFAM" id="SSF55874">
    <property type="entry name" value="ATPase domain of HSP90 chaperone/DNA topoisomerase II/histidine kinase"/>
    <property type="match status" value="1"/>
</dbReference>
<dbReference type="GO" id="GO:0000155">
    <property type="term" value="F:phosphorelay sensor kinase activity"/>
    <property type="evidence" value="ECO:0007669"/>
    <property type="project" value="InterPro"/>
</dbReference>
<dbReference type="EC" id="2.7.13.3" evidence="3"/>
<sequence>MDITAFYQTFFDEADELLADMEQHLLLLNADEPDHEQLNAIFRSAHSIKGGAATFGFAKLQQTTHVLENLLDSARRDEIRLTTDIINLFLEAKDIMQQQLDAYKSSQEPDEDTFNYICETLRQLALELQEEQQNIVDSVETSEPEFEPVTEEMIQPEAEIQEKQEKQEEHPVEAEKPQEKNLLIPTPVSATEQGRIRVHLSGLKEREVALMKDELGHLGEIYDIEQTTDSLEASLITSATEDDITAVLCFVVEPEQITFLPVAESQQVEAKTEENTTSADTEPETSVTANTVASTPDVAKKLAELPVLQSADPNKKAEVNEAGRPAPRPMAGSPRQRVESSSIRVAVEKVDQLINLVGELVITQSMLAQHCDALEPTKHSELLSCMAQLQRNSRDLQESVMSIRMMPMEYVFSRYPRLVRDLAGKLNKKVELTLIGSSTELDKSLIERIIDPLTHLVRNSLDHGIEIPEKRLAAGKSETGNLTLAAEHQGGNICIEVIDDGAGLNREKILAKALSQGLTVNENMSNEEVAMLIFAPGFSTAEVVTDVSGRGVGMDVVKRNIQDMGGQIQINFQEGKGTVIRILLPLTLAILDGMSVKVNDEVFILPLSAVVSSLQPQEEDIYPLAGDEKLLQVRGEYLPLLELHRIFDIPGAETAPTKGIAVIVQSAGRRYALLVDKLLGQHQVVVKNIESNYRKVPGISAATIMGDGSVALIIDIPALQKLNHEQLAVRKAEISNKK</sequence>
<evidence type="ECO:0000256" key="7">
    <source>
        <dbReference type="ARBA" id="ARBA00022553"/>
    </source>
</evidence>
<evidence type="ECO:0000256" key="3">
    <source>
        <dbReference type="ARBA" id="ARBA00012438"/>
    </source>
</evidence>
<evidence type="ECO:0000256" key="4">
    <source>
        <dbReference type="ARBA" id="ARBA00021495"/>
    </source>
</evidence>
<dbReference type="Gene3D" id="3.30.565.10">
    <property type="entry name" value="Histidine kinase-like ATPase, C-terminal domain"/>
    <property type="match status" value="1"/>
</dbReference>
<dbReference type="PRINTS" id="PR00344">
    <property type="entry name" value="BCTRLSENSOR"/>
</dbReference>
<keyword evidence="22" id="KW-1185">Reference proteome</keyword>
<accession>A0A1N6MWA6</accession>
<proteinExistence type="predicted"/>
<dbReference type="Gene3D" id="1.10.287.560">
    <property type="entry name" value="Histidine kinase CheA-like, homodimeric domain"/>
    <property type="match status" value="1"/>
</dbReference>
<feature type="region of interest" description="Disordered" evidence="15">
    <location>
        <begin position="309"/>
        <end position="341"/>
    </location>
</feature>
<evidence type="ECO:0000313" key="22">
    <source>
        <dbReference type="Proteomes" id="UP000224871"/>
    </source>
</evidence>
<feature type="domain" description="CheW-like" evidence="17">
    <location>
        <begin position="590"/>
        <end position="725"/>
    </location>
</feature>
<evidence type="ECO:0000256" key="13">
    <source>
        <dbReference type="ARBA" id="ARBA00035100"/>
    </source>
</evidence>
<dbReference type="SUPFAM" id="SSF50341">
    <property type="entry name" value="CheW-like"/>
    <property type="match status" value="1"/>
</dbReference>
<protein>
    <recommendedName>
        <fullName evidence="4">Chemotaxis protein CheA</fullName>
        <ecNumber evidence="3">2.7.13.3</ecNumber>
    </recommendedName>
</protein>
<dbReference type="PROSITE" id="PS50894">
    <property type="entry name" value="HPT"/>
    <property type="match status" value="1"/>
</dbReference>
<dbReference type="GO" id="GO:0006935">
    <property type="term" value="P:chemotaxis"/>
    <property type="evidence" value="ECO:0007669"/>
    <property type="project" value="UniProtKB-KW"/>
</dbReference>
<dbReference type="FunFam" id="3.30.565.10:FF:000016">
    <property type="entry name" value="Chemotaxis protein CheA, putative"/>
    <property type="match status" value="1"/>
</dbReference>
<dbReference type="CDD" id="cd00731">
    <property type="entry name" value="CheA_reg"/>
    <property type="match status" value="1"/>
</dbReference>
<dbReference type="CDD" id="cd16916">
    <property type="entry name" value="HATPase_CheA-like"/>
    <property type="match status" value="1"/>
</dbReference>
<dbReference type="InterPro" id="IPR004358">
    <property type="entry name" value="Sig_transdc_His_kin-like_C"/>
</dbReference>
<dbReference type="GO" id="GO:0005524">
    <property type="term" value="F:ATP binding"/>
    <property type="evidence" value="ECO:0007669"/>
    <property type="project" value="UniProtKB-KW"/>
</dbReference>
<organism evidence="20 21">
    <name type="scientific">Xenorhabdus innexi</name>
    <dbReference type="NCBI Taxonomy" id="290109"/>
    <lineage>
        <taxon>Bacteria</taxon>
        <taxon>Pseudomonadati</taxon>
        <taxon>Pseudomonadota</taxon>
        <taxon>Gammaproteobacteria</taxon>
        <taxon>Enterobacterales</taxon>
        <taxon>Morganellaceae</taxon>
        <taxon>Xenorhabdus</taxon>
    </lineage>
</organism>
<feature type="domain" description="HPt" evidence="18">
    <location>
        <begin position="1"/>
        <end position="103"/>
    </location>
</feature>
<keyword evidence="10" id="KW-0418">Kinase</keyword>
<keyword evidence="8 20" id="KW-0808">Transferase</keyword>
<dbReference type="Pfam" id="PF01627">
    <property type="entry name" value="Hpt"/>
    <property type="match status" value="1"/>
</dbReference>
<dbReference type="GO" id="GO:0005737">
    <property type="term" value="C:cytoplasm"/>
    <property type="evidence" value="ECO:0007669"/>
    <property type="project" value="UniProtKB-SubCell"/>
</dbReference>
<name>A0A1N6MWA6_9GAMM</name>
<evidence type="ECO:0000256" key="1">
    <source>
        <dbReference type="ARBA" id="ARBA00000085"/>
    </source>
</evidence>
<dbReference type="CDD" id="cd00088">
    <property type="entry name" value="HPT"/>
    <property type="match status" value="1"/>
</dbReference>
<dbReference type="InterPro" id="IPR036061">
    <property type="entry name" value="CheW-like_dom_sf"/>
</dbReference>
<evidence type="ECO:0000256" key="11">
    <source>
        <dbReference type="ARBA" id="ARBA00022840"/>
    </source>
</evidence>
<dbReference type="InterPro" id="IPR015162">
    <property type="entry name" value="CheY-binding"/>
</dbReference>
<dbReference type="InterPro" id="IPR036097">
    <property type="entry name" value="HisK_dim/P_sf"/>
</dbReference>
<keyword evidence="9" id="KW-0547">Nucleotide-binding</keyword>
<dbReference type="AlphaFoldDB" id="A0A1N6MWA6"/>
<dbReference type="Pfam" id="PF02518">
    <property type="entry name" value="HATPase_c"/>
    <property type="match status" value="1"/>
</dbReference>
<evidence type="ECO:0000256" key="8">
    <source>
        <dbReference type="ARBA" id="ARBA00022679"/>
    </source>
</evidence>
<evidence type="ECO:0000313" key="20">
    <source>
        <dbReference type="EMBL" id="SIP73019.1"/>
    </source>
</evidence>
<keyword evidence="12" id="KW-0902">Two-component regulatory system</keyword>
<keyword evidence="7 14" id="KW-0597">Phosphoprotein</keyword>
<keyword evidence="5" id="KW-0963">Cytoplasm</keyword>
<dbReference type="SUPFAM" id="SSF47226">
    <property type="entry name" value="Histidine-containing phosphotransfer domain, HPT domain"/>
    <property type="match status" value="1"/>
</dbReference>
<dbReference type="InterPro" id="IPR003594">
    <property type="entry name" value="HATPase_dom"/>
</dbReference>
<dbReference type="InterPro" id="IPR051315">
    <property type="entry name" value="Bact_Chemotaxis_CheA"/>
</dbReference>
<dbReference type="InterPro" id="IPR036641">
    <property type="entry name" value="HPT_dom_sf"/>
</dbReference>
<dbReference type="Pfam" id="PF09078">
    <property type="entry name" value="CheY-binding"/>
    <property type="match status" value="1"/>
</dbReference>
<comment type="subcellular location">
    <subcellularLocation>
        <location evidence="2">Cytoplasm</location>
    </subcellularLocation>
</comment>
<dbReference type="InterPro" id="IPR037006">
    <property type="entry name" value="CheA-like_homodim_sf"/>
</dbReference>
<dbReference type="NCBIfam" id="NF007835">
    <property type="entry name" value="PRK10547.1"/>
    <property type="match status" value="1"/>
</dbReference>
<dbReference type="PANTHER" id="PTHR43395:SF10">
    <property type="entry name" value="CHEMOTAXIS PROTEIN CHEA"/>
    <property type="match status" value="1"/>
</dbReference>